<gene>
    <name evidence="1" type="ORF">DPMN_166060</name>
</gene>
<sequence length="67" mass="7143">MAVPEAIFIISSLPVVPPWTNSTEELHLGVSVVGESLHLSLRLAHLLGIFIHVSATGVSRPASFPFP</sequence>
<comment type="caution">
    <text evidence="1">The sequence shown here is derived from an EMBL/GenBank/DDBJ whole genome shotgun (WGS) entry which is preliminary data.</text>
</comment>
<reference evidence="1" key="2">
    <citation type="submission" date="2020-11" db="EMBL/GenBank/DDBJ databases">
        <authorList>
            <person name="McCartney M.A."/>
            <person name="Auch B."/>
            <person name="Kono T."/>
            <person name="Mallez S."/>
            <person name="Becker A."/>
            <person name="Gohl D.M."/>
            <person name="Silverstein K.A.T."/>
            <person name="Koren S."/>
            <person name="Bechman K.B."/>
            <person name="Herman A."/>
            <person name="Abrahante J.E."/>
            <person name="Garbe J."/>
        </authorList>
    </citation>
    <scope>NUCLEOTIDE SEQUENCE</scope>
    <source>
        <strain evidence="1">Duluth1</strain>
        <tissue evidence="1">Whole animal</tissue>
    </source>
</reference>
<dbReference type="AlphaFoldDB" id="A0A9D4EYS1"/>
<name>A0A9D4EYS1_DREPO</name>
<proteinExistence type="predicted"/>
<dbReference type="EMBL" id="JAIWYP010000008">
    <property type="protein sequence ID" value="KAH3787933.1"/>
    <property type="molecule type" value="Genomic_DNA"/>
</dbReference>
<accession>A0A9D4EYS1</accession>
<protein>
    <submittedName>
        <fullName evidence="1">Uncharacterized protein</fullName>
    </submittedName>
</protein>
<evidence type="ECO:0000313" key="2">
    <source>
        <dbReference type="Proteomes" id="UP000828390"/>
    </source>
</evidence>
<keyword evidence="2" id="KW-1185">Reference proteome</keyword>
<evidence type="ECO:0000313" key="1">
    <source>
        <dbReference type="EMBL" id="KAH3787933.1"/>
    </source>
</evidence>
<organism evidence="1 2">
    <name type="scientific">Dreissena polymorpha</name>
    <name type="common">Zebra mussel</name>
    <name type="synonym">Mytilus polymorpha</name>
    <dbReference type="NCBI Taxonomy" id="45954"/>
    <lineage>
        <taxon>Eukaryota</taxon>
        <taxon>Metazoa</taxon>
        <taxon>Spiralia</taxon>
        <taxon>Lophotrochozoa</taxon>
        <taxon>Mollusca</taxon>
        <taxon>Bivalvia</taxon>
        <taxon>Autobranchia</taxon>
        <taxon>Heteroconchia</taxon>
        <taxon>Euheterodonta</taxon>
        <taxon>Imparidentia</taxon>
        <taxon>Neoheterodontei</taxon>
        <taxon>Myida</taxon>
        <taxon>Dreissenoidea</taxon>
        <taxon>Dreissenidae</taxon>
        <taxon>Dreissena</taxon>
    </lineage>
</organism>
<reference evidence="1" key="1">
    <citation type="journal article" date="2019" name="bioRxiv">
        <title>The Genome of the Zebra Mussel, Dreissena polymorpha: A Resource for Invasive Species Research.</title>
        <authorList>
            <person name="McCartney M.A."/>
            <person name="Auch B."/>
            <person name="Kono T."/>
            <person name="Mallez S."/>
            <person name="Zhang Y."/>
            <person name="Obille A."/>
            <person name="Becker A."/>
            <person name="Abrahante J.E."/>
            <person name="Garbe J."/>
            <person name="Badalamenti J.P."/>
            <person name="Herman A."/>
            <person name="Mangelson H."/>
            <person name="Liachko I."/>
            <person name="Sullivan S."/>
            <person name="Sone E.D."/>
            <person name="Koren S."/>
            <person name="Silverstein K.A.T."/>
            <person name="Beckman K.B."/>
            <person name="Gohl D.M."/>
        </authorList>
    </citation>
    <scope>NUCLEOTIDE SEQUENCE</scope>
    <source>
        <strain evidence="1">Duluth1</strain>
        <tissue evidence="1">Whole animal</tissue>
    </source>
</reference>
<dbReference type="Proteomes" id="UP000828390">
    <property type="component" value="Unassembled WGS sequence"/>
</dbReference>